<proteinExistence type="predicted"/>
<dbReference type="Proteomes" id="UP001163046">
    <property type="component" value="Unassembled WGS sequence"/>
</dbReference>
<protein>
    <submittedName>
        <fullName evidence="1">Uncharacterized protein</fullName>
    </submittedName>
</protein>
<gene>
    <name evidence="1" type="ORF">OS493_012824</name>
</gene>
<name>A0A9W9Z1I8_9CNID</name>
<sequence>MSTVYEDIKVEWYHVPTRHGAEGVKVTVSDPVFVNPASYKAVTEVLRSIGQAEIVDYLGLRQGSGKEYGQNVWFHMYDRGWQKEIQFQ</sequence>
<reference evidence="1" key="1">
    <citation type="submission" date="2023-01" db="EMBL/GenBank/DDBJ databases">
        <title>Genome assembly of the deep-sea coral Lophelia pertusa.</title>
        <authorList>
            <person name="Herrera S."/>
            <person name="Cordes E."/>
        </authorList>
    </citation>
    <scope>NUCLEOTIDE SEQUENCE</scope>
    <source>
        <strain evidence="1">USNM1676648</strain>
        <tissue evidence="1">Polyp</tissue>
    </source>
</reference>
<dbReference type="EMBL" id="MU826831">
    <property type="protein sequence ID" value="KAJ7373236.1"/>
    <property type="molecule type" value="Genomic_DNA"/>
</dbReference>
<evidence type="ECO:0000313" key="2">
    <source>
        <dbReference type="Proteomes" id="UP001163046"/>
    </source>
</evidence>
<comment type="caution">
    <text evidence="1">The sequence shown here is derived from an EMBL/GenBank/DDBJ whole genome shotgun (WGS) entry which is preliminary data.</text>
</comment>
<organism evidence="1 2">
    <name type="scientific">Desmophyllum pertusum</name>
    <dbReference type="NCBI Taxonomy" id="174260"/>
    <lineage>
        <taxon>Eukaryota</taxon>
        <taxon>Metazoa</taxon>
        <taxon>Cnidaria</taxon>
        <taxon>Anthozoa</taxon>
        <taxon>Hexacorallia</taxon>
        <taxon>Scleractinia</taxon>
        <taxon>Caryophylliina</taxon>
        <taxon>Caryophylliidae</taxon>
        <taxon>Desmophyllum</taxon>
    </lineage>
</organism>
<evidence type="ECO:0000313" key="1">
    <source>
        <dbReference type="EMBL" id="KAJ7373236.1"/>
    </source>
</evidence>
<dbReference type="AlphaFoldDB" id="A0A9W9Z1I8"/>
<accession>A0A9W9Z1I8</accession>
<keyword evidence="2" id="KW-1185">Reference proteome</keyword>
<dbReference type="OrthoDB" id="5971732at2759"/>